<comment type="similarity">
    <text evidence="1">Belongs to the KptA/TPT1 family.</text>
</comment>
<keyword evidence="2" id="KW-0808">Transferase</keyword>
<dbReference type="PANTHER" id="PTHR12684:SF2">
    <property type="entry name" value="TRNA 2'-PHOSPHOTRANSFERASE 1"/>
    <property type="match status" value="1"/>
</dbReference>
<keyword evidence="5" id="KW-1185">Reference proteome</keyword>
<comment type="caution">
    <text evidence="4">The sequence shown here is derived from an EMBL/GenBank/DDBJ whole genome shotgun (WGS) entry which is preliminary data.</text>
</comment>
<dbReference type="InterPro" id="IPR042081">
    <property type="entry name" value="RNA_2'-PTrans_C"/>
</dbReference>
<dbReference type="InterPro" id="IPR002745">
    <property type="entry name" value="Ptrans_KptA/Tpt1"/>
</dbReference>
<dbReference type="Gene3D" id="3.20.170.30">
    <property type="match status" value="1"/>
</dbReference>
<gene>
    <name evidence="4" type="ORF">MYCIT1_LOCUS29561</name>
</gene>
<evidence type="ECO:0000256" key="2">
    <source>
        <dbReference type="ARBA" id="ARBA00022679"/>
    </source>
</evidence>
<dbReference type="Pfam" id="PF01885">
    <property type="entry name" value="PTS_2-RNA"/>
    <property type="match status" value="1"/>
</dbReference>
<proteinExistence type="inferred from homology"/>
<keyword evidence="3" id="KW-0520">NAD</keyword>
<evidence type="ECO:0000256" key="3">
    <source>
        <dbReference type="ARBA" id="ARBA00023027"/>
    </source>
</evidence>
<dbReference type="AlphaFoldDB" id="A0AAD2HSX3"/>
<dbReference type="GO" id="GO:0000215">
    <property type="term" value="F:tRNA 2'-phosphotransferase activity"/>
    <property type="evidence" value="ECO:0007669"/>
    <property type="project" value="TreeGrafter"/>
</dbReference>
<name>A0AAD2HSX3_9AGAR</name>
<sequence>PLHDSSMIPGVNRVPQYLWPGQRLKPRTLQITRLRQQLAQILKTGQVVARPNGAVNVQDVLGHPELRGYDFRTLEKVLRLEHTKYQLVYDPSHAMTSAWWILPIPNPDLNNPYLALKRLTSPKLTKLAVHGTSLTAWQSILRDGGLSRMARDHIHLGQSLHGTFVPGLASAYEILIYVDVFRAMKADITFYAAPDSTLLTPGDELGYLQSRFFSRVEHISTEIENIPTSRYDDPIAWRNTDR</sequence>
<feature type="non-terminal residue" evidence="4">
    <location>
        <position position="242"/>
    </location>
</feature>
<dbReference type="Proteomes" id="UP001295794">
    <property type="component" value="Unassembled WGS sequence"/>
</dbReference>
<dbReference type="SUPFAM" id="SSF56399">
    <property type="entry name" value="ADP-ribosylation"/>
    <property type="match status" value="1"/>
</dbReference>
<evidence type="ECO:0000313" key="5">
    <source>
        <dbReference type="Proteomes" id="UP001295794"/>
    </source>
</evidence>
<evidence type="ECO:0000313" key="4">
    <source>
        <dbReference type="EMBL" id="CAK5279512.1"/>
    </source>
</evidence>
<dbReference type="GO" id="GO:0006388">
    <property type="term" value="P:tRNA splicing, via endonucleolytic cleavage and ligation"/>
    <property type="evidence" value="ECO:0007669"/>
    <property type="project" value="TreeGrafter"/>
</dbReference>
<evidence type="ECO:0000256" key="1">
    <source>
        <dbReference type="ARBA" id="ARBA00009836"/>
    </source>
</evidence>
<protein>
    <recommendedName>
        <fullName evidence="6">2'-phosphotransferase</fullName>
    </recommendedName>
</protein>
<dbReference type="PANTHER" id="PTHR12684">
    <property type="entry name" value="PUTATIVE PHOSPHOTRANSFERASE"/>
    <property type="match status" value="1"/>
</dbReference>
<accession>A0AAD2HSX3</accession>
<dbReference type="EMBL" id="CAVNYO010000436">
    <property type="protein sequence ID" value="CAK5279512.1"/>
    <property type="molecule type" value="Genomic_DNA"/>
</dbReference>
<organism evidence="4 5">
    <name type="scientific">Mycena citricolor</name>
    <dbReference type="NCBI Taxonomy" id="2018698"/>
    <lineage>
        <taxon>Eukaryota</taxon>
        <taxon>Fungi</taxon>
        <taxon>Dikarya</taxon>
        <taxon>Basidiomycota</taxon>
        <taxon>Agaricomycotina</taxon>
        <taxon>Agaricomycetes</taxon>
        <taxon>Agaricomycetidae</taxon>
        <taxon>Agaricales</taxon>
        <taxon>Marasmiineae</taxon>
        <taxon>Mycenaceae</taxon>
        <taxon>Mycena</taxon>
    </lineage>
</organism>
<reference evidence="4" key="1">
    <citation type="submission" date="2023-11" db="EMBL/GenBank/DDBJ databases">
        <authorList>
            <person name="De Vega J J."/>
            <person name="De Vega J J."/>
        </authorList>
    </citation>
    <scope>NUCLEOTIDE SEQUENCE</scope>
</reference>
<evidence type="ECO:0008006" key="6">
    <source>
        <dbReference type="Google" id="ProtNLM"/>
    </source>
</evidence>